<reference evidence="3" key="2">
    <citation type="submission" date="2023-07" db="EMBL/GenBank/DDBJ databases">
        <authorList>
            <person name="Jung D.-H."/>
        </authorList>
    </citation>
    <scope>NUCLEOTIDE SEQUENCE [LARGE SCALE GENOMIC DNA]</scope>
    <source>
        <strain evidence="3">JA-25</strain>
    </source>
</reference>
<feature type="signal peptide" evidence="1">
    <location>
        <begin position="1"/>
        <end position="21"/>
    </location>
</feature>
<organism evidence="2 3">
    <name type="scientific">Fibrivirga algicola</name>
    <dbReference type="NCBI Taxonomy" id="2950420"/>
    <lineage>
        <taxon>Bacteria</taxon>
        <taxon>Pseudomonadati</taxon>
        <taxon>Bacteroidota</taxon>
        <taxon>Cytophagia</taxon>
        <taxon>Cytophagales</taxon>
        <taxon>Spirosomataceae</taxon>
        <taxon>Fibrivirga</taxon>
    </lineage>
</organism>
<evidence type="ECO:0000313" key="2">
    <source>
        <dbReference type="EMBL" id="NID08698.1"/>
    </source>
</evidence>
<gene>
    <name evidence="2" type="ORF">F7231_00815</name>
</gene>
<dbReference type="EMBL" id="WAEL01000001">
    <property type="protein sequence ID" value="NID08698.1"/>
    <property type="molecule type" value="Genomic_DNA"/>
</dbReference>
<dbReference type="PROSITE" id="PS51257">
    <property type="entry name" value="PROKAR_LIPOPROTEIN"/>
    <property type="match status" value="1"/>
</dbReference>
<evidence type="ECO:0000313" key="3">
    <source>
        <dbReference type="Proteomes" id="UP000606008"/>
    </source>
</evidence>
<keyword evidence="3" id="KW-1185">Reference proteome</keyword>
<evidence type="ECO:0008006" key="4">
    <source>
        <dbReference type="Google" id="ProtNLM"/>
    </source>
</evidence>
<dbReference type="Proteomes" id="UP000606008">
    <property type="component" value="Unassembled WGS sequence"/>
</dbReference>
<name>A0ABX0QCZ6_9BACT</name>
<dbReference type="RefSeq" id="WP_166690568.1">
    <property type="nucleotide sequence ID" value="NZ_WAEL01000001.1"/>
</dbReference>
<keyword evidence="1" id="KW-0732">Signal</keyword>
<sequence length="497" mass="53795">MKRVALPLSSALLAVSLLSCSTSENGSAPQSDVVLASKSVTPELAKAMPGFESINVYSLISSDDKVAESPNFTFGGSADGSGLLKNADGTYTMLVNHEDNFSVSRLTFDKTLKPIKGDYILNSDGGQWRLCSATMATPAEHGFGPLYLTCGESGAESRTHAINPYGDASQNSISREVEALGRWSAENAVPLNKNAFPGKTAILIGDDDSGTNGGQLAMYLTNTVGDLQNGSLYMLRRKDGNAREMDMKAGARFDVEFVQIPNHKSLTGAQINSAVNDLKGIKFGRVEDIDYRKGSAANNREVYFNVTGQANTGVNADYSRSKYGRLYRLVMDATNPLTGTLEVVLDGDDKAGIAKTFQNIDNICVGTNYLYVQEDPNSYGDETHDSYIYQYNIATGALKPALVLDHRRDATDKDKYNRDAIFAYKNSSFGSWEYGAMIDVSETIGVPDSFIISLQPHTWTDKKFIGVDGGKLRATDSASDRSNAQASQLILVRGLPR</sequence>
<proteinExistence type="predicted"/>
<comment type="caution">
    <text evidence="2">The sequence shown here is derived from an EMBL/GenBank/DDBJ whole genome shotgun (WGS) entry which is preliminary data.</text>
</comment>
<feature type="chain" id="PRO_5047111208" description="DUF839 domain-containing protein" evidence="1">
    <location>
        <begin position="22"/>
        <end position="497"/>
    </location>
</feature>
<protein>
    <recommendedName>
        <fullName evidence="4">DUF839 domain-containing protein</fullName>
    </recommendedName>
</protein>
<evidence type="ECO:0000256" key="1">
    <source>
        <dbReference type="SAM" id="SignalP"/>
    </source>
</evidence>
<reference evidence="3" key="1">
    <citation type="submission" date="2019-09" db="EMBL/GenBank/DDBJ databases">
        <authorList>
            <person name="Jung D.-H."/>
        </authorList>
    </citation>
    <scope>NUCLEOTIDE SEQUENCE [LARGE SCALE GENOMIC DNA]</scope>
    <source>
        <strain evidence="3">JA-25</strain>
    </source>
</reference>
<accession>A0ABX0QCZ6</accession>